<feature type="compositionally biased region" description="Low complexity" evidence="1">
    <location>
        <begin position="937"/>
        <end position="950"/>
    </location>
</feature>
<feature type="compositionally biased region" description="Basic and acidic residues" evidence="1">
    <location>
        <begin position="618"/>
        <end position="627"/>
    </location>
</feature>
<feature type="compositionally biased region" description="Polar residues" evidence="1">
    <location>
        <begin position="686"/>
        <end position="695"/>
    </location>
</feature>
<accession>A0ABM6PS36</accession>
<feature type="compositionally biased region" description="Basic and acidic residues" evidence="1">
    <location>
        <begin position="348"/>
        <end position="357"/>
    </location>
</feature>
<sequence length="1203" mass="134445">MAKNKNTFIGAATAIVGVAVFATTIGLVTRIRYTGENPRAELENLVSRVKNVAFKSDVFDNSTTYKQIKATLFDENGKLLPNIDLNKFISFYTTYNSKIRRFDVTFTPNKPFFEFVNLIPNDEDQSFELQFRAKHQLDNNYTAYSTILSKKITFAQRSQFALADFNANLEKITESFKENIQNLRKKDLTRNFASENSSIISQKIPSLTRVEDFASDINKSGTQEEAIERISQYFPDFQKIIYELNDDKNNSLPFRKGKIFNFSLERHSGTNDFIALDSNSVPSFLVKAELTNDAKFELKGVNIQEVQMLEKVDLVPASESGKNKEKELETPKTGEQTEGESSTPATTEEEKTKKTDSKSPSVSTKSPTYFADIEEILNKISLRKLEFKDFKVTSKSVDDSSSAAATAPAAAAAAASTLGSQTEIPTLIQVSSTNFQQQQTQQQQQESQTQEQQQQESQAQEQQSQQQHQSQPSQTKEAPKKEDLTKYLEVSTQKANEFLAEFNKKIYRSLKEKSKAFVDKINSDLLIKPISLDFGEFSPYFKDRQTDGVDYFLDVANAKTKDGSDGKEILEIPVTINLYSGFFGDPANRFLKSRETTFEVPNFKKPDASTQNGQADDNLDKDRKDFYGVDGLPSKSSEPEAVQVTAAAAATVSTDTPKKITVSSSTGYISKNELEALIGTAPASGGTETSPQSPSESKDSKFEEIKKVIGNPFQYAYNFDANEAMLKAWVGKQNFPSLADFADFKENNSVASEFKIKSLKSDKFFQNDFDVAAFYAHLAQLDPLQVLEYFLEIAKANNLVDKSTKLNIKDIKDGNVFNTAASIKFNNLTEKDAVYGLDFNNQFLGFDSRGWISNLFLPKEVAKKFTKNQDDDAIFEELNKYSSVEVQDQSAGGSGSAGSAVGGKGAENNKLYGDLQKKVKEIKDNLKKTSDSILKAGSDGQSGSGSSSSSAEPQTSTTIEGEIKKFFTEKTQKLTNLKDVLLAFYFKAKELNNFSAWSKLGDDLDYKIVFEKQNVSGNSSSSTDSSEHIPNGLEAYKLTYYYKVFDAKTKTDKYQTPKIELSLWLNKNASNSKEKEELNKAVLTIPPSFSLVYLGQDDFDKINKKDSSDSETSHHFDKTEHFKKIQAKVQEHNKDLKVSVISEDEDRFNPKRYKIVNLQVQKTTSEESQSSNKSVLYFQVRVVLDETIKNSSATSSVTTSPSN</sequence>
<feature type="region of interest" description="Disordered" evidence="1">
    <location>
        <begin position="601"/>
        <end position="640"/>
    </location>
</feature>
<evidence type="ECO:0000313" key="2">
    <source>
        <dbReference type="EMBL" id="ATP60013.1"/>
    </source>
</evidence>
<gene>
    <name evidence="2" type="ORF">CSW10_03805</name>
</gene>
<dbReference type="NCBIfam" id="NF045828">
    <property type="entry name" value="P97_adhes_Nterm"/>
    <property type="match status" value="1"/>
</dbReference>
<evidence type="ECO:0000256" key="1">
    <source>
        <dbReference type="SAM" id="MobiDB-lite"/>
    </source>
</evidence>
<dbReference type="EMBL" id="CP024161">
    <property type="protein sequence ID" value="ATP60013.1"/>
    <property type="molecule type" value="Genomic_DNA"/>
</dbReference>
<feature type="region of interest" description="Disordered" evidence="1">
    <location>
        <begin position="439"/>
        <end position="483"/>
    </location>
</feature>
<name>A0ABM6PS36_9BACT</name>
<feature type="region of interest" description="Disordered" evidence="1">
    <location>
        <begin position="933"/>
        <end position="957"/>
    </location>
</feature>
<reference evidence="2" key="1">
    <citation type="submission" date="2017-10" db="EMBL/GenBank/DDBJ databases">
        <title>Genome-wide analysis of the first isolated strain mycoplasma dispar GS01.</title>
        <authorList>
            <person name="Hao H."/>
            <person name="Chen S."/>
            <person name="Zhao P."/>
            <person name="Chu Y."/>
            <person name="Liu Y."/>
        </authorList>
    </citation>
    <scope>NUCLEOTIDE SEQUENCE [LARGE SCALE GENOMIC DNA]</scope>
    <source>
        <strain evidence="2">GS01</strain>
    </source>
</reference>
<keyword evidence="3" id="KW-1185">Reference proteome</keyword>
<dbReference type="InterPro" id="IPR052145">
    <property type="entry name" value="Mediator/Homeobox_domain"/>
</dbReference>
<protein>
    <submittedName>
        <fullName evidence="2">Adhesin</fullName>
    </submittedName>
</protein>
<dbReference type="PANTHER" id="PTHR24330:SF19">
    <property type="entry name" value="MEDIATOR OF RNA POLYMERASE II TRANSCRIPTION SUBUNIT 29"/>
    <property type="match status" value="1"/>
</dbReference>
<feature type="compositionally biased region" description="Basic and acidic residues" evidence="1">
    <location>
        <begin position="321"/>
        <end position="332"/>
    </location>
</feature>
<dbReference type="PANTHER" id="PTHR24330">
    <property type="entry name" value="HOMEOBOX PROTEIN BARH-LIKE"/>
    <property type="match status" value="1"/>
</dbReference>
<dbReference type="RefSeq" id="WP_099452195.1">
    <property type="nucleotide sequence ID" value="NZ_CP024161.1"/>
</dbReference>
<feature type="region of interest" description="Disordered" evidence="1">
    <location>
        <begin position="681"/>
        <end position="700"/>
    </location>
</feature>
<proteinExistence type="predicted"/>
<dbReference type="InterPro" id="IPR054789">
    <property type="entry name" value="P97_adhes_N"/>
</dbReference>
<feature type="compositionally biased region" description="Low complexity" evidence="1">
    <location>
        <begin position="439"/>
        <end position="475"/>
    </location>
</feature>
<dbReference type="Proteomes" id="UP000224629">
    <property type="component" value="Chromosome"/>
</dbReference>
<evidence type="ECO:0000313" key="3">
    <source>
        <dbReference type="Proteomes" id="UP000224629"/>
    </source>
</evidence>
<feature type="region of interest" description="Disordered" evidence="1">
    <location>
        <begin position="317"/>
        <end position="365"/>
    </location>
</feature>
<organism evidence="2 3">
    <name type="scientific">Mesomycoplasma dispar</name>
    <dbReference type="NCBI Taxonomy" id="86660"/>
    <lineage>
        <taxon>Bacteria</taxon>
        <taxon>Bacillati</taxon>
        <taxon>Mycoplasmatota</taxon>
        <taxon>Mycoplasmoidales</taxon>
        <taxon>Metamycoplasmataceae</taxon>
        <taxon>Mesomycoplasma</taxon>
    </lineage>
</organism>